<feature type="region of interest" description="Disordered" evidence="1">
    <location>
        <begin position="28"/>
        <end position="68"/>
    </location>
</feature>
<protein>
    <submittedName>
        <fullName evidence="2">Uncharacterized protein</fullName>
    </submittedName>
</protein>
<evidence type="ECO:0000313" key="3">
    <source>
        <dbReference type="Proteomes" id="UP000215896"/>
    </source>
</evidence>
<evidence type="ECO:0000256" key="1">
    <source>
        <dbReference type="SAM" id="MobiDB-lite"/>
    </source>
</evidence>
<accession>A0A255GND5</accession>
<sequence length="166" mass="19260">MDDLLRLPKRIHAGREARALRRELPNYPTTHTRQQIRNMRQPRKWRAGEEHIRQRYGGQPRDYARQPPRRGYEYTDGGGRSVDVSVDLPNGTTANVEVKTYQGYRTVNGMPQGQQVPLSPSIRNQIEKDIAQRAADPKYRPAWTFMEAPPSKELRRYLLNNGIPIL</sequence>
<name>A0A255GND5_9ACTN</name>
<dbReference type="EMBL" id="NMVO01000001">
    <property type="protein sequence ID" value="OYO17338.1"/>
    <property type="molecule type" value="Genomic_DNA"/>
</dbReference>
<dbReference type="Proteomes" id="UP000215896">
    <property type="component" value="Unassembled WGS sequence"/>
</dbReference>
<dbReference type="AlphaFoldDB" id="A0A255GND5"/>
<proteinExistence type="predicted"/>
<comment type="caution">
    <text evidence="2">The sequence shown here is derived from an EMBL/GenBank/DDBJ whole genome shotgun (WGS) entry which is preliminary data.</text>
</comment>
<reference evidence="2 3" key="1">
    <citation type="submission" date="2017-07" db="EMBL/GenBank/DDBJ databases">
        <title>Draft whole genome sequences of clinical Proprionibacteriaceae strains.</title>
        <authorList>
            <person name="Bernier A.-M."/>
            <person name="Bernard K."/>
            <person name="Domingo M.-C."/>
        </authorList>
    </citation>
    <scope>NUCLEOTIDE SEQUENCE [LARGE SCALE GENOMIC DNA]</scope>
    <source>
        <strain evidence="2 3">NML 030167</strain>
    </source>
</reference>
<evidence type="ECO:0000313" key="2">
    <source>
        <dbReference type="EMBL" id="OYO17338.1"/>
    </source>
</evidence>
<organism evidence="2 3">
    <name type="scientific">Enemella evansiae</name>
    <dbReference type="NCBI Taxonomy" id="2016499"/>
    <lineage>
        <taxon>Bacteria</taxon>
        <taxon>Bacillati</taxon>
        <taxon>Actinomycetota</taxon>
        <taxon>Actinomycetes</taxon>
        <taxon>Propionibacteriales</taxon>
        <taxon>Propionibacteriaceae</taxon>
        <taxon>Enemella</taxon>
    </lineage>
</organism>
<gene>
    <name evidence="2" type="ORF">CGZ94_00020</name>
</gene>
<feature type="compositionally biased region" description="Polar residues" evidence="1">
    <location>
        <begin position="28"/>
        <end position="38"/>
    </location>
</feature>
<keyword evidence="3" id="KW-1185">Reference proteome</keyword>